<dbReference type="OrthoDB" id="1094641at2759"/>
<dbReference type="AlphaFoldDB" id="A0A8T1XVA5"/>
<proteinExistence type="predicted"/>
<dbReference type="GO" id="GO:0003677">
    <property type="term" value="F:DNA binding"/>
    <property type="evidence" value="ECO:0007669"/>
    <property type="project" value="InterPro"/>
</dbReference>
<dbReference type="InterPro" id="IPR003340">
    <property type="entry name" value="B3_DNA-bd"/>
</dbReference>
<dbReference type="Proteomes" id="UP000694251">
    <property type="component" value="Chromosome 13"/>
</dbReference>
<keyword evidence="4" id="KW-1185">Reference proteome</keyword>
<sequence length="379" mass="43941">MNRGISGVNCLPKFFKVYLPDESGDDLELPISFNSFLPKSLPKNVIVRSIYGNIWKMALKKCCGDIERFILVNGWKKILKDENLKGGEFLEFEFDGSWCFNFCIYSRATCKKLRSSVQIKEIDDESDGEDDKNSDGITFLDDDGQDYDDEDKSSDNIIVLDDDDDDDISDVQDYNEEDTSSEDITALDDADNDDISDVQDYGEEDISSEDIIVIDDDDDDDDDHDDEKERWRGVKKERKEKGMIETCLVELTEHHCLFIFLRINFLIGSSGEHDRHYRDNHMNPFFTVNQHRQIKYNLLRIPTKVITKYGLHFPEFINLIDPLEKMFGKLKRKVEGQAIKGFRSIIRRNNVKLTDKVICELVKEMDGLVREIKVHVIRG</sequence>
<feature type="compositionally biased region" description="Acidic residues" evidence="1">
    <location>
        <begin position="122"/>
        <end position="132"/>
    </location>
</feature>
<organism evidence="3 4">
    <name type="scientific">Arabidopsis suecica</name>
    <name type="common">Swedish thale-cress</name>
    <name type="synonym">Cardaminopsis suecica</name>
    <dbReference type="NCBI Taxonomy" id="45249"/>
    <lineage>
        <taxon>Eukaryota</taxon>
        <taxon>Viridiplantae</taxon>
        <taxon>Streptophyta</taxon>
        <taxon>Embryophyta</taxon>
        <taxon>Tracheophyta</taxon>
        <taxon>Spermatophyta</taxon>
        <taxon>Magnoliopsida</taxon>
        <taxon>eudicotyledons</taxon>
        <taxon>Gunneridae</taxon>
        <taxon>Pentapetalae</taxon>
        <taxon>rosids</taxon>
        <taxon>malvids</taxon>
        <taxon>Brassicales</taxon>
        <taxon>Brassicaceae</taxon>
        <taxon>Camelineae</taxon>
        <taxon>Arabidopsis</taxon>
    </lineage>
</organism>
<reference evidence="3 4" key="1">
    <citation type="submission" date="2020-12" db="EMBL/GenBank/DDBJ databases">
        <title>Concerted genomic and epigenomic changes stabilize Arabidopsis allopolyploids.</title>
        <authorList>
            <person name="Chen Z."/>
        </authorList>
    </citation>
    <scope>NUCLEOTIDE SEQUENCE [LARGE SCALE GENOMIC DNA]</scope>
    <source>
        <strain evidence="3">As9502</strain>
        <tissue evidence="3">Leaf</tissue>
    </source>
</reference>
<dbReference type="EMBL" id="JAEFBJ010000013">
    <property type="protein sequence ID" value="KAG7538639.1"/>
    <property type="molecule type" value="Genomic_DNA"/>
</dbReference>
<feature type="domain" description="TF-B3" evidence="2">
    <location>
        <begin position="12"/>
        <end position="108"/>
    </location>
</feature>
<feature type="compositionally biased region" description="Acidic residues" evidence="1">
    <location>
        <begin position="160"/>
        <end position="226"/>
    </location>
</feature>
<evidence type="ECO:0000259" key="2">
    <source>
        <dbReference type="PROSITE" id="PS50863"/>
    </source>
</evidence>
<name>A0A8T1XVA5_ARASU</name>
<dbReference type="PANTHER" id="PTHR31920">
    <property type="entry name" value="B3 DOMAIN-CONTAINING"/>
    <property type="match status" value="1"/>
</dbReference>
<gene>
    <name evidence="3" type="ORF">ISN44_As13g023810</name>
</gene>
<comment type="caution">
    <text evidence="3">The sequence shown here is derived from an EMBL/GenBank/DDBJ whole genome shotgun (WGS) entry which is preliminary data.</text>
</comment>
<dbReference type="CDD" id="cd10017">
    <property type="entry name" value="B3_DNA"/>
    <property type="match status" value="1"/>
</dbReference>
<dbReference type="PROSITE" id="PS50863">
    <property type="entry name" value="B3"/>
    <property type="match status" value="1"/>
</dbReference>
<evidence type="ECO:0000313" key="3">
    <source>
        <dbReference type="EMBL" id="KAG7538639.1"/>
    </source>
</evidence>
<dbReference type="InterPro" id="IPR050655">
    <property type="entry name" value="Plant_B3_domain"/>
</dbReference>
<accession>A0A8T1XVA5</accession>
<feature type="region of interest" description="Disordered" evidence="1">
    <location>
        <begin position="121"/>
        <end position="230"/>
    </location>
</feature>
<dbReference type="Pfam" id="PF02362">
    <property type="entry name" value="B3"/>
    <property type="match status" value="1"/>
</dbReference>
<evidence type="ECO:0000313" key="4">
    <source>
        <dbReference type="Proteomes" id="UP000694251"/>
    </source>
</evidence>
<dbReference type="SMART" id="SM01019">
    <property type="entry name" value="B3"/>
    <property type="match status" value="2"/>
</dbReference>
<feature type="compositionally biased region" description="Acidic residues" evidence="1">
    <location>
        <begin position="140"/>
        <end position="152"/>
    </location>
</feature>
<dbReference type="PANTHER" id="PTHR31920:SF32">
    <property type="entry name" value="B3 DOMAIN-CONTAINING PROTEIN REM22"/>
    <property type="match status" value="1"/>
</dbReference>
<protein>
    <submittedName>
        <fullName evidence="3">B3 DNA binding domain</fullName>
    </submittedName>
</protein>
<evidence type="ECO:0000256" key="1">
    <source>
        <dbReference type="SAM" id="MobiDB-lite"/>
    </source>
</evidence>